<comment type="caution">
    <text evidence="5">The sequence shown here is derived from an EMBL/GenBank/DDBJ whole genome shotgun (WGS) entry which is preliminary data.</text>
</comment>
<dbReference type="PRINTS" id="PR00778">
    <property type="entry name" value="HTHARSR"/>
</dbReference>
<keyword evidence="1" id="KW-0805">Transcription regulation</keyword>
<gene>
    <name evidence="5" type="ORF">EC841_105371</name>
</gene>
<dbReference type="AlphaFoldDB" id="A0ABD7QI02"/>
<keyword evidence="3" id="KW-0804">Transcription</keyword>
<evidence type="ECO:0000313" key="5">
    <source>
        <dbReference type="EMBL" id="TCQ72814.1"/>
    </source>
</evidence>
<reference evidence="5 6" key="1">
    <citation type="submission" date="2019-03" db="EMBL/GenBank/DDBJ databases">
        <title>Genomic analyses of the natural microbiome of Caenorhabditis elegans.</title>
        <authorList>
            <person name="Samuel B."/>
        </authorList>
    </citation>
    <scope>NUCLEOTIDE SEQUENCE [LARGE SCALE GENOMIC DNA]</scope>
    <source>
        <strain evidence="5 6">JUb54</strain>
    </source>
</reference>
<dbReference type="InterPro" id="IPR001845">
    <property type="entry name" value="HTH_ArsR_DNA-bd_dom"/>
</dbReference>
<dbReference type="InterPro" id="IPR036390">
    <property type="entry name" value="WH_DNA-bd_sf"/>
</dbReference>
<protein>
    <submittedName>
        <fullName evidence="5">DNA-binding transcriptional ArsR family regulator</fullName>
    </submittedName>
</protein>
<dbReference type="NCBIfam" id="NF033788">
    <property type="entry name" value="HTH_metalloreg"/>
    <property type="match status" value="1"/>
</dbReference>
<evidence type="ECO:0000256" key="3">
    <source>
        <dbReference type="ARBA" id="ARBA00023163"/>
    </source>
</evidence>
<organism evidence="5 6">
    <name type="scientific">Raoultella ornithinolytica</name>
    <name type="common">Klebsiella ornithinolytica</name>
    <dbReference type="NCBI Taxonomy" id="54291"/>
    <lineage>
        <taxon>Bacteria</taxon>
        <taxon>Pseudomonadati</taxon>
        <taxon>Pseudomonadota</taxon>
        <taxon>Gammaproteobacteria</taxon>
        <taxon>Enterobacterales</taxon>
        <taxon>Enterobacteriaceae</taxon>
        <taxon>Klebsiella/Raoultella group</taxon>
        <taxon>Raoultella</taxon>
    </lineage>
</organism>
<keyword evidence="2 5" id="KW-0238">DNA-binding</keyword>
<dbReference type="InterPro" id="IPR036388">
    <property type="entry name" value="WH-like_DNA-bd_sf"/>
</dbReference>
<feature type="domain" description="HTH arsR-type" evidence="4">
    <location>
        <begin position="12"/>
        <end position="104"/>
    </location>
</feature>
<evidence type="ECO:0000259" key="4">
    <source>
        <dbReference type="PROSITE" id="PS50987"/>
    </source>
</evidence>
<dbReference type="PROSITE" id="PS50987">
    <property type="entry name" value="HTH_ARSR_2"/>
    <property type="match status" value="1"/>
</dbReference>
<dbReference type="EMBL" id="SLYQ01000005">
    <property type="protein sequence ID" value="TCQ72814.1"/>
    <property type="molecule type" value="Genomic_DNA"/>
</dbReference>
<dbReference type="SUPFAM" id="SSF46785">
    <property type="entry name" value="Winged helix' DNA-binding domain"/>
    <property type="match status" value="1"/>
</dbReference>
<accession>A0ABD7QI02</accession>
<evidence type="ECO:0000256" key="2">
    <source>
        <dbReference type="ARBA" id="ARBA00023125"/>
    </source>
</evidence>
<dbReference type="Pfam" id="PF01022">
    <property type="entry name" value="HTH_5"/>
    <property type="match status" value="1"/>
</dbReference>
<evidence type="ECO:0000256" key="1">
    <source>
        <dbReference type="ARBA" id="ARBA00023015"/>
    </source>
</evidence>
<proteinExistence type="predicted"/>
<dbReference type="InterPro" id="IPR051011">
    <property type="entry name" value="Metal_resp_trans_reg"/>
</dbReference>
<dbReference type="Proteomes" id="UP000295263">
    <property type="component" value="Unassembled WGS sequence"/>
</dbReference>
<dbReference type="CDD" id="cd00090">
    <property type="entry name" value="HTH_ARSR"/>
    <property type="match status" value="1"/>
</dbReference>
<name>A0ABD7QI02_RAOOR</name>
<dbReference type="GO" id="GO:0003677">
    <property type="term" value="F:DNA binding"/>
    <property type="evidence" value="ECO:0007669"/>
    <property type="project" value="UniProtKB-KW"/>
</dbReference>
<dbReference type="SMART" id="SM00418">
    <property type="entry name" value="HTH_ARSR"/>
    <property type="match status" value="1"/>
</dbReference>
<dbReference type="GO" id="GO:0006355">
    <property type="term" value="P:regulation of DNA-templated transcription"/>
    <property type="evidence" value="ECO:0007669"/>
    <property type="project" value="UniProtKB-ARBA"/>
</dbReference>
<dbReference type="PANTHER" id="PTHR43132:SF2">
    <property type="entry name" value="ARSENICAL RESISTANCE OPERON REPRESSOR ARSR-RELATED"/>
    <property type="match status" value="1"/>
</dbReference>
<sequence length="104" mass="11404">MLNKEMNTPQQLQVSAGEAAALLKAMSNPNRLMILCMLCDAPHASAGELARITGLSPSATSQHLARMREEGLIDSRREAQRIHYFITDPAVQQIIATLKAIYCP</sequence>
<dbReference type="InterPro" id="IPR011991">
    <property type="entry name" value="ArsR-like_HTH"/>
</dbReference>
<evidence type="ECO:0000313" key="6">
    <source>
        <dbReference type="Proteomes" id="UP000295263"/>
    </source>
</evidence>
<dbReference type="PANTHER" id="PTHR43132">
    <property type="entry name" value="ARSENICAL RESISTANCE OPERON REPRESSOR ARSR-RELATED"/>
    <property type="match status" value="1"/>
</dbReference>
<dbReference type="Gene3D" id="1.10.10.10">
    <property type="entry name" value="Winged helix-like DNA-binding domain superfamily/Winged helix DNA-binding domain"/>
    <property type="match status" value="1"/>
</dbReference>